<dbReference type="PANTHER" id="PTHR43668:SF2">
    <property type="entry name" value="ALLANTOINASE"/>
    <property type="match status" value="1"/>
</dbReference>
<comment type="caution">
    <text evidence="1">The sequence shown here is derived from an EMBL/GenBank/DDBJ whole genome shotgun (WGS) entry which is preliminary data.</text>
</comment>
<sequence>MKCHRKDIDILSSDHSLTVPELKLLDDGNFLKAWGGISSLQIAEHLQFVLPVTWSYGGKYAETSKQLASWWSERPAKHAGQDFKWGISVGNHADIVVWEPDVEFDLNENHPVYLKHPSDSAYMGKRLSGKVLATFVRGNLVYKEGKHAAAACGVPILARLK</sequence>
<reference evidence="1 2" key="1">
    <citation type="journal article" date="2024" name="Plant J.">
        <title>Genome sequences and population genomics reveal climatic adaptation and genomic divergence between two closely related sweetgum species.</title>
        <authorList>
            <person name="Xu W.Q."/>
            <person name="Ren C.Q."/>
            <person name="Zhang X.Y."/>
            <person name="Comes H.P."/>
            <person name="Liu X.H."/>
            <person name="Li Y.G."/>
            <person name="Kettle C.J."/>
            <person name="Jalonen R."/>
            <person name="Gaisberger H."/>
            <person name="Ma Y.Z."/>
            <person name="Qiu Y.X."/>
        </authorList>
    </citation>
    <scope>NUCLEOTIDE SEQUENCE [LARGE SCALE GENOMIC DNA]</scope>
    <source>
        <strain evidence="1">Hangzhou</strain>
    </source>
</reference>
<dbReference type="InterPro" id="IPR032466">
    <property type="entry name" value="Metal_Hydrolase"/>
</dbReference>
<proteinExistence type="predicted"/>
<dbReference type="SUPFAM" id="SSF51556">
    <property type="entry name" value="Metallo-dependent hydrolases"/>
    <property type="match status" value="1"/>
</dbReference>
<accession>A0AAP0R4R6</accession>
<dbReference type="InterPro" id="IPR011059">
    <property type="entry name" value="Metal-dep_hydrolase_composite"/>
</dbReference>
<gene>
    <name evidence="1" type="ORF">L1049_010702</name>
</gene>
<dbReference type="Proteomes" id="UP001415857">
    <property type="component" value="Unassembled WGS sequence"/>
</dbReference>
<dbReference type="AlphaFoldDB" id="A0AAP0R4R6"/>
<organism evidence="1 2">
    <name type="scientific">Liquidambar formosana</name>
    <name type="common">Formosan gum</name>
    <dbReference type="NCBI Taxonomy" id="63359"/>
    <lineage>
        <taxon>Eukaryota</taxon>
        <taxon>Viridiplantae</taxon>
        <taxon>Streptophyta</taxon>
        <taxon>Embryophyta</taxon>
        <taxon>Tracheophyta</taxon>
        <taxon>Spermatophyta</taxon>
        <taxon>Magnoliopsida</taxon>
        <taxon>eudicotyledons</taxon>
        <taxon>Gunneridae</taxon>
        <taxon>Pentapetalae</taxon>
        <taxon>Saxifragales</taxon>
        <taxon>Altingiaceae</taxon>
        <taxon>Liquidambar</taxon>
    </lineage>
</organism>
<dbReference type="EMBL" id="JBBPBK010000016">
    <property type="protein sequence ID" value="KAK9268259.1"/>
    <property type="molecule type" value="Genomic_DNA"/>
</dbReference>
<name>A0AAP0R4R6_LIQFO</name>
<protein>
    <recommendedName>
        <fullName evidence="3">Allantoinase</fullName>
    </recommendedName>
</protein>
<dbReference type="GO" id="GO:0004038">
    <property type="term" value="F:allantoinase activity"/>
    <property type="evidence" value="ECO:0007669"/>
    <property type="project" value="TreeGrafter"/>
</dbReference>
<evidence type="ECO:0000313" key="2">
    <source>
        <dbReference type="Proteomes" id="UP001415857"/>
    </source>
</evidence>
<dbReference type="PANTHER" id="PTHR43668">
    <property type="entry name" value="ALLANTOINASE"/>
    <property type="match status" value="1"/>
</dbReference>
<keyword evidence="2" id="KW-1185">Reference proteome</keyword>
<dbReference type="SUPFAM" id="SSF51338">
    <property type="entry name" value="Composite domain of metallo-dependent hydrolases"/>
    <property type="match status" value="1"/>
</dbReference>
<dbReference type="Gene3D" id="3.20.20.140">
    <property type="entry name" value="Metal-dependent hydrolases"/>
    <property type="match status" value="1"/>
</dbReference>
<evidence type="ECO:0008006" key="3">
    <source>
        <dbReference type="Google" id="ProtNLM"/>
    </source>
</evidence>
<dbReference type="GO" id="GO:0005737">
    <property type="term" value="C:cytoplasm"/>
    <property type="evidence" value="ECO:0007669"/>
    <property type="project" value="TreeGrafter"/>
</dbReference>
<evidence type="ECO:0000313" key="1">
    <source>
        <dbReference type="EMBL" id="KAK9268259.1"/>
    </source>
</evidence>
<dbReference type="GO" id="GO:0006145">
    <property type="term" value="P:purine nucleobase catabolic process"/>
    <property type="evidence" value="ECO:0007669"/>
    <property type="project" value="TreeGrafter"/>
</dbReference>
<dbReference type="InterPro" id="IPR050138">
    <property type="entry name" value="DHOase/Allantoinase_Hydrolase"/>
</dbReference>